<evidence type="ECO:0000256" key="1">
    <source>
        <dbReference type="SAM" id="SignalP"/>
    </source>
</evidence>
<gene>
    <name evidence="2" type="ORF">ND2E_2378</name>
</gene>
<organism evidence="2 3">
    <name type="scientific">Colwellia psychrerythraea</name>
    <name type="common">Vibrio psychroerythus</name>
    <dbReference type="NCBI Taxonomy" id="28229"/>
    <lineage>
        <taxon>Bacteria</taxon>
        <taxon>Pseudomonadati</taxon>
        <taxon>Pseudomonadota</taxon>
        <taxon>Gammaproteobacteria</taxon>
        <taxon>Alteromonadales</taxon>
        <taxon>Colwelliaceae</taxon>
        <taxon>Colwellia</taxon>
    </lineage>
</organism>
<evidence type="ECO:0000313" key="3">
    <source>
        <dbReference type="Proteomes" id="UP000029843"/>
    </source>
</evidence>
<sequence precursor="true">MIRKITLYFTLVLSSSLMAYDDDDIWLSCAIDKDKITQNYTTHLKDLQKLAIEAAPVLCKHALQLVDEDVEAIKNTVYPFAKQARKAMLETFPDKDFSGALKFSDAWRDQVFNFQEDSDYLNIVHFIEHDDPDDSKDTLTFQLPPYETNFSQLTLTSKMKNICKKVPGVTKCELAGDSLNNAIKPAFIPYQKVILEDNGKKLGKLQNQWSSFMKESRYQFPWEVWATTIWYRDKLNGTALVGPPEAQVIFLHPSLVLEHLNDANKGDRDDVSLGFEWIGANWWKTGLGLSFTSVYKDRDDISTVGTGFTVHIKSKYSVGWVKRSDGNDSFFFNIDLGEWFFDAKEKYKKYQKYF</sequence>
<reference evidence="2 3" key="1">
    <citation type="submission" date="2014-08" db="EMBL/GenBank/DDBJ databases">
        <title>Genomic and Phenotypic Diversity of Colwellia psychrerythraea strains from Disparate Marine Basins.</title>
        <authorList>
            <person name="Techtmann S.M."/>
            <person name="Stelling S.C."/>
            <person name="Utturkar S.M."/>
            <person name="Alshibli N."/>
            <person name="Harris A."/>
            <person name="Brown S.D."/>
            <person name="Hazen T.C."/>
        </authorList>
    </citation>
    <scope>NUCLEOTIDE SEQUENCE [LARGE SCALE GENOMIC DNA]</scope>
    <source>
        <strain evidence="2 3">ND2E</strain>
    </source>
</reference>
<dbReference type="OrthoDB" id="5811212at2"/>
<feature type="chain" id="PRO_5001957317" evidence="1">
    <location>
        <begin position="20"/>
        <end position="354"/>
    </location>
</feature>
<name>A0A099KSR3_COLPS</name>
<dbReference type="EMBL" id="JQED01000015">
    <property type="protein sequence ID" value="KGJ92912.1"/>
    <property type="molecule type" value="Genomic_DNA"/>
</dbReference>
<dbReference type="AlphaFoldDB" id="A0A099KSR3"/>
<comment type="caution">
    <text evidence="2">The sequence shown here is derived from an EMBL/GenBank/DDBJ whole genome shotgun (WGS) entry which is preliminary data.</text>
</comment>
<dbReference type="PATRIC" id="fig|28229.4.peg.1407"/>
<feature type="signal peptide" evidence="1">
    <location>
        <begin position="1"/>
        <end position="19"/>
    </location>
</feature>
<protein>
    <submittedName>
        <fullName evidence="2">Uncharacterized protein</fullName>
    </submittedName>
</protein>
<dbReference type="RefSeq" id="WP_033093169.1">
    <property type="nucleotide sequence ID" value="NZ_JQED01000015.1"/>
</dbReference>
<proteinExistence type="predicted"/>
<evidence type="ECO:0000313" key="2">
    <source>
        <dbReference type="EMBL" id="KGJ92912.1"/>
    </source>
</evidence>
<keyword evidence="1" id="KW-0732">Signal</keyword>
<accession>A0A099KSR3</accession>
<dbReference type="Proteomes" id="UP000029843">
    <property type="component" value="Unassembled WGS sequence"/>
</dbReference>